<name>A0AAD8IFK5_9APIA</name>
<keyword evidence="5" id="KW-0472">Membrane</keyword>
<keyword evidence="6" id="KW-1015">Disulfide bond</keyword>
<dbReference type="Gene3D" id="1.20.58.1040">
    <property type="match status" value="1"/>
</dbReference>
<keyword evidence="2" id="KW-1003">Cell membrane</keyword>
<dbReference type="InterPro" id="IPR012946">
    <property type="entry name" value="X8"/>
</dbReference>
<dbReference type="EMBL" id="JAUIZM010000005">
    <property type="protein sequence ID" value="KAK1384218.1"/>
    <property type="molecule type" value="Genomic_DNA"/>
</dbReference>
<dbReference type="Pfam" id="PF07983">
    <property type="entry name" value="X8"/>
    <property type="match status" value="1"/>
</dbReference>
<dbReference type="PANTHER" id="PTHR31044">
    <property type="entry name" value="BETA-1,3 GLUCANASE"/>
    <property type="match status" value="1"/>
</dbReference>
<evidence type="ECO:0000256" key="9">
    <source>
        <dbReference type="SAM" id="SignalP"/>
    </source>
</evidence>
<comment type="caution">
    <text evidence="11">The sequence shown here is derived from an EMBL/GenBank/DDBJ whole genome shotgun (WGS) entry which is preliminary data.</text>
</comment>
<evidence type="ECO:0000256" key="5">
    <source>
        <dbReference type="ARBA" id="ARBA00023136"/>
    </source>
</evidence>
<evidence type="ECO:0000256" key="3">
    <source>
        <dbReference type="ARBA" id="ARBA00022622"/>
    </source>
</evidence>
<dbReference type="GO" id="GO:0005886">
    <property type="term" value="C:plasma membrane"/>
    <property type="evidence" value="ECO:0007669"/>
    <property type="project" value="UniProtKB-SubCell"/>
</dbReference>
<feature type="domain" description="X8" evidence="10">
    <location>
        <begin position="23"/>
        <end position="107"/>
    </location>
</feature>
<keyword evidence="4 9" id="KW-0732">Signal</keyword>
<evidence type="ECO:0000313" key="12">
    <source>
        <dbReference type="Proteomes" id="UP001237642"/>
    </source>
</evidence>
<reference evidence="11" key="2">
    <citation type="submission" date="2023-05" db="EMBL/GenBank/DDBJ databases">
        <authorList>
            <person name="Schelkunov M.I."/>
        </authorList>
    </citation>
    <scope>NUCLEOTIDE SEQUENCE</scope>
    <source>
        <strain evidence="11">Hsosn_3</strain>
        <tissue evidence="11">Leaf</tissue>
    </source>
</reference>
<keyword evidence="7" id="KW-0325">Glycoprotein</keyword>
<dbReference type="SMART" id="SM00768">
    <property type="entry name" value="X8"/>
    <property type="match status" value="1"/>
</dbReference>
<evidence type="ECO:0000256" key="2">
    <source>
        <dbReference type="ARBA" id="ARBA00022475"/>
    </source>
</evidence>
<feature type="signal peptide" evidence="9">
    <location>
        <begin position="1"/>
        <end position="22"/>
    </location>
</feature>
<dbReference type="InterPro" id="IPR044788">
    <property type="entry name" value="X8_dom_prot"/>
</dbReference>
<evidence type="ECO:0000259" key="10">
    <source>
        <dbReference type="SMART" id="SM00768"/>
    </source>
</evidence>
<keyword evidence="12" id="KW-1185">Reference proteome</keyword>
<dbReference type="Proteomes" id="UP001237642">
    <property type="component" value="Unassembled WGS sequence"/>
</dbReference>
<dbReference type="GO" id="GO:0098552">
    <property type="term" value="C:side of membrane"/>
    <property type="evidence" value="ECO:0007669"/>
    <property type="project" value="UniProtKB-KW"/>
</dbReference>
<organism evidence="11 12">
    <name type="scientific">Heracleum sosnowskyi</name>
    <dbReference type="NCBI Taxonomy" id="360622"/>
    <lineage>
        <taxon>Eukaryota</taxon>
        <taxon>Viridiplantae</taxon>
        <taxon>Streptophyta</taxon>
        <taxon>Embryophyta</taxon>
        <taxon>Tracheophyta</taxon>
        <taxon>Spermatophyta</taxon>
        <taxon>Magnoliopsida</taxon>
        <taxon>eudicotyledons</taxon>
        <taxon>Gunneridae</taxon>
        <taxon>Pentapetalae</taxon>
        <taxon>asterids</taxon>
        <taxon>campanulids</taxon>
        <taxon>Apiales</taxon>
        <taxon>Apiaceae</taxon>
        <taxon>Apioideae</taxon>
        <taxon>apioid superclade</taxon>
        <taxon>Tordylieae</taxon>
        <taxon>Tordyliinae</taxon>
        <taxon>Heracleum</taxon>
    </lineage>
</organism>
<dbReference type="GO" id="GO:0009506">
    <property type="term" value="C:plasmodesma"/>
    <property type="evidence" value="ECO:0007669"/>
    <property type="project" value="UniProtKB-ARBA"/>
</dbReference>
<dbReference type="PANTHER" id="PTHR31044:SF25">
    <property type="entry name" value="PLASMODESMATA CALLOSE-BINDING PROTEIN 3"/>
    <property type="match status" value="1"/>
</dbReference>
<protein>
    <submittedName>
        <fullName evidence="11">PLASMODESMATA CALLOSE-BINDING PROTEIN 3</fullName>
    </submittedName>
</protein>
<sequence>MAQKLANLMALVLAMSVGHSSATWCVCKPGLSETVLQKSIDYACGNGADCTLIHQGGGCYNPNTVPGHCNYAVNSYFQRKGQASGSCDFGGAAVISTSDPSVAGCVYPSSASAATTTNTPKSSMTPVGGSPYMTTPSNGVLGGVNSLGPSGVGTNTDDSAAGGLKLKQSTSKFFTAIMFLGNLFLWG</sequence>
<evidence type="ECO:0000313" key="11">
    <source>
        <dbReference type="EMBL" id="KAK1384218.1"/>
    </source>
</evidence>
<proteinExistence type="predicted"/>
<evidence type="ECO:0000256" key="4">
    <source>
        <dbReference type="ARBA" id="ARBA00022729"/>
    </source>
</evidence>
<evidence type="ECO:0000256" key="1">
    <source>
        <dbReference type="ARBA" id="ARBA00004609"/>
    </source>
</evidence>
<reference evidence="11" key="1">
    <citation type="submission" date="2023-02" db="EMBL/GenBank/DDBJ databases">
        <title>Genome of toxic invasive species Heracleum sosnowskyi carries increased number of genes despite the absence of recent whole-genome duplications.</title>
        <authorList>
            <person name="Schelkunov M."/>
            <person name="Shtratnikova V."/>
            <person name="Makarenko M."/>
            <person name="Klepikova A."/>
            <person name="Omelchenko D."/>
            <person name="Novikova G."/>
            <person name="Obukhova E."/>
            <person name="Bogdanov V."/>
            <person name="Penin A."/>
            <person name="Logacheva M."/>
        </authorList>
    </citation>
    <scope>NUCLEOTIDE SEQUENCE</scope>
    <source>
        <strain evidence="11">Hsosn_3</strain>
        <tissue evidence="11">Leaf</tissue>
    </source>
</reference>
<dbReference type="AlphaFoldDB" id="A0AAD8IFK5"/>
<evidence type="ECO:0000256" key="7">
    <source>
        <dbReference type="ARBA" id="ARBA00023180"/>
    </source>
</evidence>
<accession>A0AAD8IFK5</accession>
<gene>
    <name evidence="11" type="ORF">POM88_021953</name>
</gene>
<keyword evidence="3" id="KW-0336">GPI-anchor</keyword>
<keyword evidence="8" id="KW-0449">Lipoprotein</keyword>
<evidence type="ECO:0000256" key="6">
    <source>
        <dbReference type="ARBA" id="ARBA00023157"/>
    </source>
</evidence>
<dbReference type="FunFam" id="1.20.58.1040:FF:000001">
    <property type="entry name" value="Glucan endo-1,3-beta-glucosidase 4"/>
    <property type="match status" value="1"/>
</dbReference>
<feature type="chain" id="PRO_5042089539" evidence="9">
    <location>
        <begin position="23"/>
        <end position="187"/>
    </location>
</feature>
<comment type="subcellular location">
    <subcellularLocation>
        <location evidence="1">Cell membrane</location>
        <topology evidence="1">Lipid-anchor</topology>
        <topology evidence="1">GPI-anchor</topology>
    </subcellularLocation>
</comment>
<evidence type="ECO:0000256" key="8">
    <source>
        <dbReference type="ARBA" id="ARBA00023288"/>
    </source>
</evidence>